<dbReference type="eggNOG" id="COG1961">
    <property type="taxonomic scope" value="Bacteria"/>
</dbReference>
<dbReference type="PANTHER" id="PTHR30461">
    <property type="entry name" value="DNA-INVERTASE FROM LAMBDOID PROPHAGE"/>
    <property type="match status" value="1"/>
</dbReference>
<reference evidence="4 5" key="1">
    <citation type="submission" date="2011-02" db="EMBL/GenBank/DDBJ databases">
        <authorList>
            <person name="Nelson K.E."/>
            <person name="Sutton G."/>
            <person name="Torralba M."/>
            <person name="Durkin S."/>
            <person name="Harkins D."/>
            <person name="Montgomery R."/>
            <person name="Ziemer C."/>
            <person name="Klaassens E."/>
            <person name="Ocuiv P."/>
            <person name="Morrison M."/>
        </authorList>
    </citation>
    <scope>NUCLEOTIDE SEQUENCE [LARGE SCALE GENOMIC DNA]</scope>
    <source>
        <strain evidence="4 5">8</strain>
    </source>
</reference>
<feature type="domain" description="Recombinase" evidence="3">
    <location>
        <begin position="167"/>
        <end position="308"/>
    </location>
</feature>
<evidence type="ECO:0000259" key="3">
    <source>
        <dbReference type="PROSITE" id="PS51737"/>
    </source>
</evidence>
<accession>E9SEW1</accession>
<dbReference type="Gene3D" id="3.40.50.1390">
    <property type="entry name" value="Resolvase, N-terminal catalytic domain"/>
    <property type="match status" value="1"/>
</dbReference>
<dbReference type="InterPro" id="IPR006119">
    <property type="entry name" value="Resolv_N"/>
</dbReference>
<dbReference type="InterPro" id="IPR025827">
    <property type="entry name" value="Zn_ribbon_recom_dom"/>
</dbReference>
<dbReference type="RefSeq" id="WP_002851419.1">
    <property type="nucleotide sequence ID" value="NZ_ADKM02000107.1"/>
</dbReference>
<dbReference type="InterPro" id="IPR036162">
    <property type="entry name" value="Resolvase-like_N_sf"/>
</dbReference>
<protein>
    <submittedName>
        <fullName evidence="4">Resolvase, N-terminal domain protein</fullName>
    </submittedName>
</protein>
<dbReference type="InterPro" id="IPR050639">
    <property type="entry name" value="SSR_resolvase"/>
</dbReference>
<dbReference type="PROSITE" id="PS51737">
    <property type="entry name" value="RECOMBINASE_DNA_BIND"/>
    <property type="match status" value="1"/>
</dbReference>
<sequence length="548" mass="63622">MAKQTIYNAGIYVRLSQEDMRAGESLSIENQKLILTKYVKEQGWNLVDTYVDDGWSGTDFDRPAVQRLLSDAQSGKINLIICKDLSRFGRNYIEVGRYVDYIFPSYNIRFIALNDNVDTASKDTSALDMMPIVNLFNEWHAASTSKKIKAVIEANAKAGKYRTTCAPFGYTKGDDPNHLPVIDPDAAPIVRNIFEMRASGISPHHIADKLNEDGVPIPSDYYYAKLGKPNPRRTRHMWSPETVRQILHNYTYLGHLVQLRTRTVSYKNHKVIKNDEEDMIVVKNTHEPIVSQELWDRVREMEQSVSQGKRNSSGYVANLSGLIYCQDCGNKVRLAWNNTTNGSKKKPRKYLRHNYNCTSYMKFGKRYCPSHYIKMQDMDAIVLEDIRSLAQLVVEDEEKAKSEFLARKAKHHEEQYSVDTKKLTEGRYRLQELDTLIQNIYEDKVLGKVSEDVAMKLIAKYESEQKELSAEVADLEEKFSMIRQDEEDVTMFMERLRKYTDVQELTREMCLELIEYITLDAYIEGQPREIYIYYKLLDEPLKDKRSLF</sequence>
<proteinExistence type="predicted"/>
<dbReference type="SUPFAM" id="SSF53041">
    <property type="entry name" value="Resolvase-like"/>
    <property type="match status" value="1"/>
</dbReference>
<comment type="caution">
    <text evidence="4">The sequence shown here is derived from an EMBL/GenBank/DDBJ whole genome shotgun (WGS) entry which is preliminary data.</text>
</comment>
<evidence type="ECO:0000256" key="1">
    <source>
        <dbReference type="SAM" id="Coils"/>
    </source>
</evidence>
<dbReference type="Pfam" id="PF07508">
    <property type="entry name" value="Recombinase"/>
    <property type="match status" value="1"/>
</dbReference>
<keyword evidence="1" id="KW-0175">Coiled coil</keyword>
<dbReference type="Proteomes" id="UP000004259">
    <property type="component" value="Unassembled WGS sequence"/>
</dbReference>
<dbReference type="InterPro" id="IPR011109">
    <property type="entry name" value="DNA_bind_recombinase_dom"/>
</dbReference>
<dbReference type="Gene3D" id="3.90.1750.20">
    <property type="entry name" value="Putative Large Serine Recombinase, Chain B, Domain 2"/>
    <property type="match status" value="1"/>
</dbReference>
<dbReference type="SMART" id="SM00857">
    <property type="entry name" value="Resolvase"/>
    <property type="match status" value="1"/>
</dbReference>
<organism evidence="4 5">
    <name type="scientific">Ruminococcus albus 8</name>
    <dbReference type="NCBI Taxonomy" id="246199"/>
    <lineage>
        <taxon>Bacteria</taxon>
        <taxon>Bacillati</taxon>
        <taxon>Bacillota</taxon>
        <taxon>Clostridia</taxon>
        <taxon>Eubacteriales</taxon>
        <taxon>Oscillospiraceae</taxon>
        <taxon>Ruminococcus</taxon>
    </lineage>
</organism>
<dbReference type="InterPro" id="IPR038109">
    <property type="entry name" value="DNA_bind_recomb_sf"/>
</dbReference>
<feature type="domain" description="Resolvase/invertase-type recombinase catalytic" evidence="2">
    <location>
        <begin position="8"/>
        <end position="159"/>
    </location>
</feature>
<evidence type="ECO:0000313" key="4">
    <source>
        <dbReference type="EMBL" id="EGC02170.1"/>
    </source>
</evidence>
<dbReference type="PANTHER" id="PTHR30461:SF23">
    <property type="entry name" value="DNA RECOMBINASE-RELATED"/>
    <property type="match status" value="1"/>
</dbReference>
<dbReference type="Pfam" id="PF14287">
    <property type="entry name" value="DUF4368"/>
    <property type="match status" value="1"/>
</dbReference>
<keyword evidence="5" id="KW-1185">Reference proteome</keyword>
<name>E9SEW1_RUMAL</name>
<gene>
    <name evidence="4" type="ORF">CUS_4582</name>
</gene>
<dbReference type="GO" id="GO:0003677">
    <property type="term" value="F:DNA binding"/>
    <property type="evidence" value="ECO:0007669"/>
    <property type="project" value="InterPro"/>
</dbReference>
<dbReference type="Pfam" id="PF13408">
    <property type="entry name" value="Zn_ribbon_recom"/>
    <property type="match status" value="1"/>
</dbReference>
<feature type="coiled-coil region" evidence="1">
    <location>
        <begin position="458"/>
        <end position="485"/>
    </location>
</feature>
<dbReference type="OrthoDB" id="9784557at2"/>
<dbReference type="PROSITE" id="PS51736">
    <property type="entry name" value="RECOMBINASES_3"/>
    <property type="match status" value="1"/>
</dbReference>
<dbReference type="EMBL" id="ADKM02000107">
    <property type="protein sequence ID" value="EGC02170.1"/>
    <property type="molecule type" value="Genomic_DNA"/>
</dbReference>
<dbReference type="AlphaFoldDB" id="E9SEW1"/>
<dbReference type="GO" id="GO:0000150">
    <property type="term" value="F:DNA strand exchange activity"/>
    <property type="evidence" value="ECO:0007669"/>
    <property type="project" value="InterPro"/>
</dbReference>
<evidence type="ECO:0000313" key="5">
    <source>
        <dbReference type="Proteomes" id="UP000004259"/>
    </source>
</evidence>
<dbReference type="InterPro" id="IPR025378">
    <property type="entry name" value="DUF4368"/>
</dbReference>
<dbReference type="Pfam" id="PF00239">
    <property type="entry name" value="Resolvase"/>
    <property type="match status" value="1"/>
</dbReference>
<evidence type="ECO:0000259" key="2">
    <source>
        <dbReference type="PROSITE" id="PS51736"/>
    </source>
</evidence>